<feature type="region of interest" description="Disordered" evidence="1">
    <location>
        <begin position="140"/>
        <end position="164"/>
    </location>
</feature>
<evidence type="ECO:0000259" key="2">
    <source>
        <dbReference type="Pfam" id="PF15456"/>
    </source>
</evidence>
<accession>A0A1S9DVW3</accession>
<dbReference type="InterPro" id="IPR029191">
    <property type="entry name" value="Uds1"/>
</dbReference>
<feature type="compositionally biased region" description="Low complexity" evidence="1">
    <location>
        <begin position="15"/>
        <end position="25"/>
    </location>
</feature>
<feature type="domain" description="Up-regulated during septation protein 1" evidence="2">
    <location>
        <begin position="203"/>
        <end position="321"/>
    </location>
</feature>
<reference evidence="3 4" key="1">
    <citation type="submission" date="2016-10" db="EMBL/GenBank/DDBJ databases">
        <title>Genome sequencing of Aspergillus oryzae BCC7051.</title>
        <authorList>
            <person name="Thammarongtham C."/>
            <person name="Vorapreeda T."/>
            <person name="Nookaew I."/>
            <person name="Srisuk T."/>
            <person name="Land M."/>
            <person name="Jeennor S."/>
            <person name="Laoteng K."/>
        </authorList>
    </citation>
    <scope>NUCLEOTIDE SEQUENCE [LARGE SCALE GENOMIC DNA]</scope>
    <source>
        <strain evidence="3 4">BCC7051</strain>
    </source>
</reference>
<dbReference type="Proteomes" id="UP000190312">
    <property type="component" value="Unassembled WGS sequence"/>
</dbReference>
<comment type="caution">
    <text evidence="3">The sequence shown here is derived from an EMBL/GenBank/DDBJ whole genome shotgun (WGS) entry which is preliminary data.</text>
</comment>
<dbReference type="Pfam" id="PF15456">
    <property type="entry name" value="Uds1"/>
    <property type="match status" value="1"/>
</dbReference>
<proteinExistence type="predicted"/>
<dbReference type="EMBL" id="MKZY01000002">
    <property type="protein sequence ID" value="OOO13171.1"/>
    <property type="molecule type" value="Genomic_DNA"/>
</dbReference>
<sequence length="373" mass="41546">MDSPTIPGWYPIDDNSSSSSNARSSENPFLKAILNPIPATNALSNKRGYKQLSKNGGYPKYNYLKNNRDNSKSPATVPVPAKELMSKMGKPLPVLPTEATNSSTMAPPQKSPTSSNCCYLTPQQGSKQLVYLCRRQLSSSTGSSLRREPSPGRAPSNAPAAEQERRSKIEYHVNVQQVAPTMLHLGVISANAHMTLPAPELKELQTHAKRQAEQLKVLSKHEVATLSQELVTMEEYCKYLQDRCTSLKSDRRILQEQKIRDLTSATWIGPKWKGRMLEREQELMDIDLSIDRWTGMLEHAVENRVTIRHRLLEHIAAILAVESPTVLPSQYLQFNTNTIPGSAEMSQQRIQSIPIFADSGIFTAAGYGSGYRI</sequence>
<feature type="region of interest" description="Disordered" evidence="1">
    <location>
        <begin position="86"/>
        <end position="118"/>
    </location>
</feature>
<name>A0A1S9DVW3_ASPOZ</name>
<gene>
    <name evidence="3" type="ORF">OAory_01009200</name>
</gene>
<feature type="compositionally biased region" description="Polar residues" evidence="1">
    <location>
        <begin position="98"/>
        <end position="118"/>
    </location>
</feature>
<evidence type="ECO:0000313" key="3">
    <source>
        <dbReference type="EMBL" id="OOO13171.1"/>
    </source>
</evidence>
<protein>
    <recommendedName>
        <fullName evidence="2">Up-regulated during septation protein 1 domain-containing protein</fullName>
    </recommendedName>
</protein>
<feature type="region of interest" description="Disordered" evidence="1">
    <location>
        <begin position="1"/>
        <end position="25"/>
    </location>
</feature>
<dbReference type="AlphaFoldDB" id="A0A1S9DVW3"/>
<evidence type="ECO:0000313" key="4">
    <source>
        <dbReference type="Proteomes" id="UP000190312"/>
    </source>
</evidence>
<evidence type="ECO:0000256" key="1">
    <source>
        <dbReference type="SAM" id="MobiDB-lite"/>
    </source>
</evidence>
<dbReference type="OrthoDB" id="5429395at2759"/>
<organism evidence="3 4">
    <name type="scientific">Aspergillus oryzae</name>
    <name type="common">Yellow koji mold</name>
    <dbReference type="NCBI Taxonomy" id="5062"/>
    <lineage>
        <taxon>Eukaryota</taxon>
        <taxon>Fungi</taxon>
        <taxon>Dikarya</taxon>
        <taxon>Ascomycota</taxon>
        <taxon>Pezizomycotina</taxon>
        <taxon>Eurotiomycetes</taxon>
        <taxon>Eurotiomycetidae</taxon>
        <taxon>Eurotiales</taxon>
        <taxon>Aspergillaceae</taxon>
        <taxon>Aspergillus</taxon>
        <taxon>Aspergillus subgen. Circumdati</taxon>
    </lineage>
</organism>